<dbReference type="OrthoDB" id="10265969at2759"/>
<feature type="region of interest" description="Disordered" evidence="5">
    <location>
        <begin position="1"/>
        <end position="135"/>
    </location>
</feature>
<dbReference type="Pfam" id="PF02671">
    <property type="entry name" value="PAH"/>
    <property type="match status" value="3"/>
</dbReference>
<organism evidence="7 8">
    <name type="scientific">Sistotremastrum niveocremeum HHB9708</name>
    <dbReference type="NCBI Taxonomy" id="1314777"/>
    <lineage>
        <taxon>Eukaryota</taxon>
        <taxon>Fungi</taxon>
        <taxon>Dikarya</taxon>
        <taxon>Basidiomycota</taxon>
        <taxon>Agaricomycotina</taxon>
        <taxon>Agaricomycetes</taxon>
        <taxon>Sistotremastrales</taxon>
        <taxon>Sistotremastraceae</taxon>
        <taxon>Sertulicium</taxon>
        <taxon>Sertulicium niveocremeum</taxon>
    </lineage>
</organism>
<dbReference type="InterPro" id="IPR036600">
    <property type="entry name" value="PAH_sf"/>
</dbReference>
<dbReference type="Pfam" id="PF16879">
    <property type="entry name" value="Sin3a_C"/>
    <property type="match status" value="1"/>
</dbReference>
<feature type="compositionally biased region" description="Basic and acidic residues" evidence="5">
    <location>
        <begin position="846"/>
        <end position="856"/>
    </location>
</feature>
<dbReference type="InterPro" id="IPR031693">
    <property type="entry name" value="Sin3_C"/>
</dbReference>
<dbReference type="SUPFAM" id="SSF47762">
    <property type="entry name" value="PAH2 domain"/>
    <property type="match status" value="3"/>
</dbReference>
<dbReference type="InterPro" id="IPR003822">
    <property type="entry name" value="PAH"/>
</dbReference>
<dbReference type="GO" id="GO:0003714">
    <property type="term" value="F:transcription corepressor activity"/>
    <property type="evidence" value="ECO:0007669"/>
    <property type="project" value="InterPro"/>
</dbReference>
<dbReference type="Proteomes" id="UP000076722">
    <property type="component" value="Unassembled WGS sequence"/>
</dbReference>
<sequence length="1199" mass="134822">MEPTDTATSAASPALESSQVTSEDIVPSVLSTSPKKSVDALVESRPPGEVRAGGSLPVSPEAKPEIRLPGPSDLQPVHTSPRASQSTLPSSLPHELSQNDSSLPQSRIPSPVPKPEQDVDDDMLGEDAGENPPRSLDINHALVYLDRVKAQFEHKPNTYSRFLDIMKEFKSQKIDTPIVIDRVSELFHGHPHLIEGFNTFLPAGYRIECSTEMGRMGTIKVTTPNGTIMKSTVPSSPRQQDRTEDVDAISPNLTPGGVMGRANPEAMDYVNRIKTRYIDEPEVYRTFLDILQDSQVNGVVVQSNDVYERVTRLFQHSAPDLLDEFKLFLPDRNENGWKVLYAAGGGNEPASDIDKRRKAPAPIVDSHKRKRKAPERDTREHTPIAPSQPKAKRPKTRHPEPTTERQHAHARRPAEENLLFERVKRHVGSREVYDEFLKVVNLFVQELIDSRTLVERVGHFLGDTELMHYFREVIGYDGGKESVAEPSVGSKPLRWDHNLRAEVNMKANISYRRLPMSDTNVVCSGRDELCKSVLNDEYVSHPTWQVGDNGFVAHKKNVYEEALHRSEEERHEYDFHIEAIVRTIALLEPINTKIQQMTTSDERAAFKLKANLGGGFKSVNQRIIKKIYGRDAGQEVINAMQESPANAVPVVLMRLRQKEEEWKRAQREWNKVWREVDKRNYYKSLDHQGITFKANDKKTITSKAFVSQLEAAREEQLSKRASLIDPSFARCRPKYHFEVALTESSVLQDALKLTFSYLDRTQGQLSTADRRRIESFLRAFTPTFFAMDLAQFDSVFAVPDTAESDGMTSEDPASVVDENEEVGSISGRSQRGRRAAANGTNPSGGDLRKKLLKSEQAKSVPRRGREGVGSRHASPAHSIAGPSIRLNGVSNGKSNRKDTLFFANTTFYVLIRLIHLLYLRLKGCKDFTGTAAAQTTTTIAQEAGAGDSILSPAFGDEGNPAAYFYGHLLHCCEKLFDNEIDQTTFEDTLRYMFGTQAYQMYTVDKLIAAIIKQVQCVIAEPKSRDIWALFLQEVEGPTPSPESIQSYRQTVERTLGPEEHSYRVEWDSDRSSITFTLLGKDDRPGEDSEVQIERWRTYLDSYVGAAVTEPWLAKTAPPFLKRTLVKRPASSIVGRSGLEIKVCTQTFRLFYVRGSEEYLYMKSGPSPRRRKALSAAKHRSRTEWLKRFDEGPAGTLPKA</sequence>
<dbReference type="PANTHER" id="PTHR12346:SF0">
    <property type="entry name" value="SIN3A, ISOFORM G"/>
    <property type="match status" value="1"/>
</dbReference>
<dbReference type="PROSITE" id="PS51477">
    <property type="entry name" value="PAH"/>
    <property type="match status" value="2"/>
</dbReference>
<comment type="subcellular location">
    <subcellularLocation>
        <location evidence="1 4">Nucleus</location>
    </subcellularLocation>
</comment>
<keyword evidence="3 4" id="KW-0539">Nucleus</keyword>
<gene>
    <name evidence="7" type="ORF">SISNIDRAFT_449962</name>
</gene>
<evidence type="ECO:0000256" key="4">
    <source>
        <dbReference type="PROSITE-ProRule" id="PRU00810"/>
    </source>
</evidence>
<dbReference type="PANTHER" id="PTHR12346">
    <property type="entry name" value="SIN3B-RELATED"/>
    <property type="match status" value="1"/>
</dbReference>
<evidence type="ECO:0000256" key="1">
    <source>
        <dbReference type="ARBA" id="ARBA00004123"/>
    </source>
</evidence>
<dbReference type="STRING" id="1314777.A0A164YSA0"/>
<keyword evidence="8" id="KW-1185">Reference proteome</keyword>
<proteinExistence type="predicted"/>
<dbReference type="SMART" id="SM00761">
    <property type="entry name" value="HDAC_interact"/>
    <property type="match status" value="1"/>
</dbReference>
<protein>
    <recommendedName>
        <fullName evidence="6">Histone deacetylase interacting domain-containing protein</fullName>
    </recommendedName>
</protein>
<evidence type="ECO:0000256" key="3">
    <source>
        <dbReference type="ARBA" id="ARBA00023242"/>
    </source>
</evidence>
<reference evidence="7 8" key="1">
    <citation type="journal article" date="2016" name="Mol. Biol. Evol.">
        <title>Comparative Genomics of Early-Diverging Mushroom-Forming Fungi Provides Insights into the Origins of Lignocellulose Decay Capabilities.</title>
        <authorList>
            <person name="Nagy L.G."/>
            <person name="Riley R."/>
            <person name="Tritt A."/>
            <person name="Adam C."/>
            <person name="Daum C."/>
            <person name="Floudas D."/>
            <person name="Sun H."/>
            <person name="Yadav J.S."/>
            <person name="Pangilinan J."/>
            <person name="Larsson K.H."/>
            <person name="Matsuura K."/>
            <person name="Barry K."/>
            <person name="Labutti K."/>
            <person name="Kuo R."/>
            <person name="Ohm R.A."/>
            <person name="Bhattacharya S.S."/>
            <person name="Shirouzu T."/>
            <person name="Yoshinaga Y."/>
            <person name="Martin F.M."/>
            <person name="Grigoriev I.V."/>
            <person name="Hibbett D.S."/>
        </authorList>
    </citation>
    <scope>NUCLEOTIDE SEQUENCE [LARGE SCALE GENOMIC DNA]</scope>
    <source>
        <strain evidence="7 8">HHB9708</strain>
    </source>
</reference>
<feature type="region of interest" description="Disordered" evidence="5">
    <location>
        <begin position="230"/>
        <end position="261"/>
    </location>
</feature>
<feature type="region of interest" description="Disordered" evidence="5">
    <location>
        <begin position="347"/>
        <end position="415"/>
    </location>
</feature>
<feature type="compositionally biased region" description="Low complexity" evidence="5">
    <location>
        <begin position="1"/>
        <end position="14"/>
    </location>
</feature>
<dbReference type="FunFam" id="1.20.1160.11:FF:000001">
    <property type="entry name" value="Paired amphipathic helix protein Sin3"/>
    <property type="match status" value="1"/>
</dbReference>
<keyword evidence="2" id="KW-0678">Repressor</keyword>
<feature type="compositionally biased region" description="Basic and acidic residues" evidence="5">
    <location>
        <begin position="397"/>
        <end position="415"/>
    </location>
</feature>
<evidence type="ECO:0000313" key="8">
    <source>
        <dbReference type="Proteomes" id="UP000076722"/>
    </source>
</evidence>
<dbReference type="InterPro" id="IPR013194">
    <property type="entry name" value="HDAC_interact_dom"/>
</dbReference>
<accession>A0A164YSA0</accession>
<dbReference type="GO" id="GO:0000122">
    <property type="term" value="P:negative regulation of transcription by RNA polymerase II"/>
    <property type="evidence" value="ECO:0007669"/>
    <property type="project" value="TreeGrafter"/>
</dbReference>
<dbReference type="Gene3D" id="1.20.1160.11">
    <property type="entry name" value="Paired amphipathic helix"/>
    <property type="match status" value="3"/>
</dbReference>
<evidence type="ECO:0000313" key="7">
    <source>
        <dbReference type="EMBL" id="KZS97188.1"/>
    </source>
</evidence>
<dbReference type="InterPro" id="IPR039774">
    <property type="entry name" value="Sin3-like"/>
</dbReference>
<dbReference type="GO" id="GO:0070822">
    <property type="term" value="C:Sin3-type complex"/>
    <property type="evidence" value="ECO:0007669"/>
    <property type="project" value="TreeGrafter"/>
</dbReference>
<evidence type="ECO:0000256" key="2">
    <source>
        <dbReference type="ARBA" id="ARBA00022491"/>
    </source>
</evidence>
<dbReference type="EMBL" id="KV419397">
    <property type="protein sequence ID" value="KZS97188.1"/>
    <property type="molecule type" value="Genomic_DNA"/>
</dbReference>
<dbReference type="AlphaFoldDB" id="A0A164YSA0"/>
<evidence type="ECO:0000256" key="5">
    <source>
        <dbReference type="SAM" id="MobiDB-lite"/>
    </source>
</evidence>
<feature type="compositionally biased region" description="Acidic residues" evidence="5">
    <location>
        <begin position="118"/>
        <end position="129"/>
    </location>
</feature>
<feature type="compositionally biased region" description="Polar residues" evidence="5">
    <location>
        <begin position="77"/>
        <end position="108"/>
    </location>
</feature>
<feature type="domain" description="Histone deacetylase interacting" evidence="6">
    <location>
        <begin position="504"/>
        <end position="604"/>
    </location>
</feature>
<evidence type="ECO:0000259" key="6">
    <source>
        <dbReference type="SMART" id="SM00761"/>
    </source>
</evidence>
<feature type="region of interest" description="Disordered" evidence="5">
    <location>
        <begin position="801"/>
        <end position="890"/>
    </location>
</feature>
<name>A0A164YSA0_9AGAM</name>
<dbReference type="Pfam" id="PF08295">
    <property type="entry name" value="Sin3_corepress"/>
    <property type="match status" value="1"/>
</dbReference>